<protein>
    <recommendedName>
        <fullName evidence="3">Peptidase_C39 like family protein</fullName>
    </recommendedName>
</protein>
<dbReference type="EMBL" id="FNHB01000011">
    <property type="protein sequence ID" value="SDN07399.1"/>
    <property type="molecule type" value="Genomic_DNA"/>
</dbReference>
<accession>A0A1G9YE21</accession>
<dbReference type="STRING" id="146817.SAMN04488502_11175"/>
<evidence type="ECO:0008006" key="3">
    <source>
        <dbReference type="Google" id="ProtNLM"/>
    </source>
</evidence>
<keyword evidence="2" id="KW-1185">Reference proteome</keyword>
<sequence length="252" mass="28331">MLKVADTYILMVGTVLNCRIKAGKFSVLHSAKPGKGGMAVEIKHPEWLQLETDDITLYGYNQEWYRTSFQRTRGCGPTAASMLLLYLNQRTAAALPYKSGSIVSITKVLEDVWRFVTPGWLLGLNSTKKFCTGVEALLGHYGLDWHCRRMSVAAVRYKRAPLAQVVKFIEAGMAADCPVAFLNLHKGQVDAMESWHWTVLVALVYEESRQRYLATCYDGGREIRFDLGLWLETTRFGGGFAYIAAPSLQHRL</sequence>
<dbReference type="AlphaFoldDB" id="A0A1G9YE21"/>
<evidence type="ECO:0000313" key="2">
    <source>
        <dbReference type="Proteomes" id="UP000214880"/>
    </source>
</evidence>
<evidence type="ECO:0000313" key="1">
    <source>
        <dbReference type="EMBL" id="SDN07399.1"/>
    </source>
</evidence>
<gene>
    <name evidence="1" type="ORF">SAMN04488502_11175</name>
</gene>
<proteinExistence type="predicted"/>
<dbReference type="Proteomes" id="UP000214880">
    <property type="component" value="Unassembled WGS sequence"/>
</dbReference>
<name>A0A1G9YE21_9FIRM</name>
<organism evidence="1 2">
    <name type="scientific">Dendrosporobacter quercicolus</name>
    <dbReference type="NCBI Taxonomy" id="146817"/>
    <lineage>
        <taxon>Bacteria</taxon>
        <taxon>Bacillati</taxon>
        <taxon>Bacillota</taxon>
        <taxon>Negativicutes</taxon>
        <taxon>Selenomonadales</taxon>
        <taxon>Sporomusaceae</taxon>
        <taxon>Dendrosporobacter</taxon>
    </lineage>
</organism>
<reference evidence="1 2" key="1">
    <citation type="submission" date="2016-10" db="EMBL/GenBank/DDBJ databases">
        <authorList>
            <person name="de Groot N.N."/>
        </authorList>
    </citation>
    <scope>NUCLEOTIDE SEQUENCE [LARGE SCALE GENOMIC DNA]</scope>
    <source>
        <strain evidence="1 2">DSM 1736</strain>
    </source>
</reference>